<name>A0A2T2WHM4_9FIRM</name>
<dbReference type="GO" id="GO:0005886">
    <property type="term" value="C:plasma membrane"/>
    <property type="evidence" value="ECO:0007669"/>
    <property type="project" value="UniProtKB-SubCell"/>
</dbReference>
<evidence type="ECO:0000313" key="14">
    <source>
        <dbReference type="Proteomes" id="UP000241848"/>
    </source>
</evidence>
<proteinExistence type="inferred from homology"/>
<dbReference type="SUPFAM" id="SSF143865">
    <property type="entry name" value="CorA soluble domain-like"/>
    <property type="match status" value="1"/>
</dbReference>
<comment type="caution">
    <text evidence="13">The sequence shown here is derived from an EMBL/GenBank/DDBJ whole genome shotgun (WGS) entry which is preliminary data.</text>
</comment>
<dbReference type="Gene3D" id="1.20.58.340">
    <property type="entry name" value="Magnesium transport protein CorA, transmembrane region"/>
    <property type="match status" value="2"/>
</dbReference>
<gene>
    <name evidence="13" type="ORF">C7B45_09570</name>
</gene>
<dbReference type="InterPro" id="IPR045863">
    <property type="entry name" value="CorA_TM1_TM2"/>
</dbReference>
<dbReference type="AlphaFoldDB" id="A0A2T2WHM4"/>
<dbReference type="EMBL" id="PXYV01000028">
    <property type="protein sequence ID" value="PSR21725.1"/>
    <property type="molecule type" value="Genomic_DNA"/>
</dbReference>
<keyword evidence="3" id="KW-0813">Transport</keyword>
<evidence type="ECO:0000256" key="11">
    <source>
        <dbReference type="ARBA" id="ARBA00045497"/>
    </source>
</evidence>
<dbReference type="Pfam" id="PF01544">
    <property type="entry name" value="CorA"/>
    <property type="match status" value="1"/>
</dbReference>
<evidence type="ECO:0000256" key="3">
    <source>
        <dbReference type="ARBA" id="ARBA00022448"/>
    </source>
</evidence>
<keyword evidence="7 12" id="KW-1133">Transmembrane helix</keyword>
<keyword evidence="9 12" id="KW-0472">Membrane</keyword>
<dbReference type="FunFam" id="1.20.58.340:FF:000004">
    <property type="entry name" value="Magnesium transport protein CorA"/>
    <property type="match status" value="1"/>
</dbReference>
<dbReference type="GO" id="GO:0000287">
    <property type="term" value="F:magnesium ion binding"/>
    <property type="evidence" value="ECO:0007669"/>
    <property type="project" value="TreeGrafter"/>
</dbReference>
<dbReference type="Proteomes" id="UP000241848">
    <property type="component" value="Unassembled WGS sequence"/>
</dbReference>
<evidence type="ECO:0000256" key="4">
    <source>
        <dbReference type="ARBA" id="ARBA00022475"/>
    </source>
</evidence>
<comment type="catalytic activity">
    <reaction evidence="10">
        <text>Mg(2+)(in) = Mg(2+)(out)</text>
        <dbReference type="Rhea" id="RHEA:29827"/>
        <dbReference type="ChEBI" id="CHEBI:18420"/>
    </reaction>
</comment>
<evidence type="ECO:0000313" key="13">
    <source>
        <dbReference type="EMBL" id="PSR21725.1"/>
    </source>
</evidence>
<dbReference type="SUPFAM" id="SSF144083">
    <property type="entry name" value="Magnesium transport protein CorA, transmembrane region"/>
    <property type="match status" value="1"/>
</dbReference>
<comment type="similarity">
    <text evidence="2">Belongs to the CorA metal ion transporter (MIT) (TC 1.A.35) family.</text>
</comment>
<organism evidence="13 14">
    <name type="scientific">Sulfobacillus acidophilus</name>
    <dbReference type="NCBI Taxonomy" id="53633"/>
    <lineage>
        <taxon>Bacteria</taxon>
        <taxon>Bacillati</taxon>
        <taxon>Bacillota</taxon>
        <taxon>Clostridia</taxon>
        <taxon>Eubacteriales</taxon>
        <taxon>Clostridiales Family XVII. Incertae Sedis</taxon>
        <taxon>Sulfobacillus</taxon>
    </lineage>
</organism>
<evidence type="ECO:0000256" key="8">
    <source>
        <dbReference type="ARBA" id="ARBA00023065"/>
    </source>
</evidence>
<dbReference type="GO" id="GO:0015087">
    <property type="term" value="F:cobalt ion transmembrane transporter activity"/>
    <property type="evidence" value="ECO:0007669"/>
    <property type="project" value="TreeGrafter"/>
</dbReference>
<comment type="subcellular location">
    <subcellularLocation>
        <location evidence="1">Cell membrane</location>
        <topology evidence="1">Multi-pass membrane protein</topology>
    </subcellularLocation>
</comment>
<sequence>MRSIFSLPFGHTTGMASFEKTFSPQNLQWEHIVGDTTRLETVLQHSRFSLASYDFADSEVVRAEFDDYARFYTIRVLSLKWFDHPQAVQMTPIYVWADDTHVVSFAKEPLQAVERARQKLSHNPDWVSSSARLVYYLLDEVLASLFAFLDKLYEQVELLEDHVLTEHRTQGIEHHIFALKREALRVRRAMASMRDAISQLVRYWTAQYPDDPFYYMELYDHMLRQFDSVDTYRELVNSVLDLHLSTVSNRLNEIVKTLTLVTTVLLPASLMAALYGMNFDYLPLVHYRFGFFVVLGLIVAVSSLVYGIFRYRRWI</sequence>
<feature type="transmembrane region" description="Helical" evidence="12">
    <location>
        <begin position="289"/>
        <end position="309"/>
    </location>
</feature>
<dbReference type="InterPro" id="IPR045861">
    <property type="entry name" value="CorA_cytoplasmic_dom"/>
</dbReference>
<feature type="transmembrane region" description="Helical" evidence="12">
    <location>
        <begin position="258"/>
        <end position="277"/>
    </location>
</feature>
<evidence type="ECO:0000256" key="12">
    <source>
        <dbReference type="SAM" id="Phobius"/>
    </source>
</evidence>
<protein>
    <submittedName>
        <fullName evidence="13">Magnesium transporter CorA</fullName>
    </submittedName>
</protein>
<evidence type="ECO:0000256" key="10">
    <source>
        <dbReference type="ARBA" id="ARBA00034269"/>
    </source>
</evidence>
<evidence type="ECO:0000256" key="5">
    <source>
        <dbReference type="ARBA" id="ARBA00022692"/>
    </source>
</evidence>
<dbReference type="GO" id="GO:0050897">
    <property type="term" value="F:cobalt ion binding"/>
    <property type="evidence" value="ECO:0007669"/>
    <property type="project" value="TreeGrafter"/>
</dbReference>
<evidence type="ECO:0000256" key="7">
    <source>
        <dbReference type="ARBA" id="ARBA00022989"/>
    </source>
</evidence>
<evidence type="ECO:0000256" key="6">
    <source>
        <dbReference type="ARBA" id="ARBA00022842"/>
    </source>
</evidence>
<dbReference type="GO" id="GO:0015095">
    <property type="term" value="F:magnesium ion transmembrane transporter activity"/>
    <property type="evidence" value="ECO:0007669"/>
    <property type="project" value="TreeGrafter"/>
</dbReference>
<keyword evidence="5 12" id="KW-0812">Transmembrane</keyword>
<evidence type="ECO:0000256" key="9">
    <source>
        <dbReference type="ARBA" id="ARBA00023136"/>
    </source>
</evidence>
<keyword evidence="6" id="KW-0460">Magnesium</keyword>
<dbReference type="PANTHER" id="PTHR46494">
    <property type="entry name" value="CORA FAMILY METAL ION TRANSPORTER (EUROFUNG)"/>
    <property type="match status" value="1"/>
</dbReference>
<comment type="function">
    <text evidence="11">Mediates influx of magnesium ions. Alternates between open and closed states. Activated by low cytoplasmic Mg(2+) levels. Inactive when cytoplasmic Mg(2+) levels are high.</text>
</comment>
<reference evidence="13 14" key="1">
    <citation type="journal article" date="2014" name="BMC Genomics">
        <title>Comparison of environmental and isolate Sulfobacillus genomes reveals diverse carbon, sulfur, nitrogen, and hydrogen metabolisms.</title>
        <authorList>
            <person name="Justice N.B."/>
            <person name="Norman A."/>
            <person name="Brown C.T."/>
            <person name="Singh A."/>
            <person name="Thomas B.C."/>
            <person name="Banfield J.F."/>
        </authorList>
    </citation>
    <scope>NUCLEOTIDE SEQUENCE [LARGE SCALE GENOMIC DNA]</scope>
    <source>
        <strain evidence="13">AMDSBA3</strain>
    </source>
</reference>
<keyword evidence="4" id="KW-1003">Cell membrane</keyword>
<keyword evidence="8" id="KW-0406">Ion transport</keyword>
<evidence type="ECO:0000256" key="1">
    <source>
        <dbReference type="ARBA" id="ARBA00004651"/>
    </source>
</evidence>
<evidence type="ECO:0000256" key="2">
    <source>
        <dbReference type="ARBA" id="ARBA00009765"/>
    </source>
</evidence>
<accession>A0A2T2WHM4</accession>
<dbReference type="InterPro" id="IPR002523">
    <property type="entry name" value="MgTranspt_CorA/ZnTranspt_ZntB"/>
</dbReference>
<dbReference type="PANTHER" id="PTHR46494:SF1">
    <property type="entry name" value="CORA FAMILY METAL ION TRANSPORTER (EUROFUNG)"/>
    <property type="match status" value="1"/>
</dbReference>